<feature type="domain" description="Alcohol dehydrogenase iron-type/glycerol dehydrogenase GldA" evidence="4">
    <location>
        <begin position="12"/>
        <end position="180"/>
    </location>
</feature>
<dbReference type="InterPro" id="IPR001670">
    <property type="entry name" value="ADH_Fe/GldA"/>
</dbReference>
<organism evidence="6 7">
    <name type="scientific">Microcella alkaliphila</name>
    <dbReference type="NCBI Taxonomy" id="279828"/>
    <lineage>
        <taxon>Bacteria</taxon>
        <taxon>Bacillati</taxon>
        <taxon>Actinomycetota</taxon>
        <taxon>Actinomycetes</taxon>
        <taxon>Micrococcales</taxon>
        <taxon>Microbacteriaceae</taxon>
        <taxon>Microcella</taxon>
    </lineage>
</organism>
<dbReference type="Pfam" id="PF00465">
    <property type="entry name" value="Fe-ADH"/>
    <property type="match status" value="1"/>
</dbReference>
<comment type="similarity">
    <text evidence="1">Belongs to the iron-containing alcohol dehydrogenase family.</text>
</comment>
<dbReference type="FunFam" id="1.20.1090.10:FF:000001">
    <property type="entry name" value="Aldehyde-alcohol dehydrogenase"/>
    <property type="match status" value="1"/>
</dbReference>
<proteinExistence type="inferred from homology"/>
<dbReference type="CDD" id="cd08551">
    <property type="entry name" value="Fe-ADH"/>
    <property type="match status" value="1"/>
</dbReference>
<dbReference type="PANTHER" id="PTHR11496:SF102">
    <property type="entry name" value="ALCOHOL DEHYDROGENASE 4"/>
    <property type="match status" value="1"/>
</dbReference>
<gene>
    <name evidence="6" type="ORF">MalAC0309_0103</name>
</gene>
<dbReference type="InterPro" id="IPR018211">
    <property type="entry name" value="ADH_Fe_CS"/>
</dbReference>
<dbReference type="InterPro" id="IPR039697">
    <property type="entry name" value="Alcohol_dehydrogenase_Fe"/>
</dbReference>
<dbReference type="PANTHER" id="PTHR11496">
    <property type="entry name" value="ALCOHOL DEHYDROGENASE"/>
    <property type="match status" value="1"/>
</dbReference>
<keyword evidence="2" id="KW-0560">Oxidoreductase</keyword>
<dbReference type="Gene3D" id="1.20.1090.10">
    <property type="entry name" value="Dehydroquinate synthase-like - alpha domain"/>
    <property type="match status" value="1"/>
</dbReference>
<dbReference type="SUPFAM" id="SSF56796">
    <property type="entry name" value="Dehydroquinate synthase-like"/>
    <property type="match status" value="1"/>
</dbReference>
<dbReference type="EMBL" id="AP017315">
    <property type="protein sequence ID" value="BAU30982.1"/>
    <property type="molecule type" value="Genomic_DNA"/>
</dbReference>
<dbReference type="RefSeq" id="WP_096419901.1">
    <property type="nucleotide sequence ID" value="NZ_AP017315.1"/>
</dbReference>
<keyword evidence="3" id="KW-0520">NAD</keyword>
<protein>
    <submittedName>
        <fullName evidence="6">Alcohol dehydrogenase</fullName>
    </submittedName>
</protein>
<name>A0A0U5BLC0_9MICO</name>
<dbReference type="Proteomes" id="UP000218965">
    <property type="component" value="Chromosome"/>
</dbReference>
<evidence type="ECO:0000313" key="7">
    <source>
        <dbReference type="Proteomes" id="UP000218965"/>
    </source>
</evidence>
<dbReference type="PROSITE" id="PS00913">
    <property type="entry name" value="ADH_IRON_1"/>
    <property type="match status" value="1"/>
</dbReference>
<dbReference type="InterPro" id="IPR056798">
    <property type="entry name" value="ADH_Fe_C"/>
</dbReference>
<sequence length="386" mass="39599">MKYHRQFTFELPTRITFGVGALAGLPTEVAALGGSSVLLVSDPGLVAAGVVDRVVDLLSDSGLEPAVFTDVEPEPDAKGVMAAAELARTSGADIVVGVGGGSALDTAKSAALMARNPGHIRDFVGLNIPSAPGLPVIAIPTTAGTGSECAIWAVISEKEKSDKYGIGGRNMTATVALCDPALTLTLPARQTVGTGADALAHALESYVNKATQPISEALAEKAVELIAGSLRQATFNGADLDARSNMMIAATMAACAFAPTRLGLAHAMAMPLGAFAKIPHGDVIAILLPEVMRYNVVAAQSKFAEIARLFGIDTRGMTLRQAADAGVTAASDLLVDIGAPSKLSAYGVTEADLPKLAEESMSSGNVVVNPRPARAADLVEIMRKCL</sequence>
<feature type="domain" description="Fe-containing alcohol dehydrogenase-like C-terminal" evidence="5">
    <location>
        <begin position="191"/>
        <end position="384"/>
    </location>
</feature>
<evidence type="ECO:0000259" key="5">
    <source>
        <dbReference type="Pfam" id="PF25137"/>
    </source>
</evidence>
<evidence type="ECO:0000256" key="3">
    <source>
        <dbReference type="ARBA" id="ARBA00023027"/>
    </source>
</evidence>
<dbReference type="GO" id="GO:0046872">
    <property type="term" value="F:metal ion binding"/>
    <property type="evidence" value="ECO:0007669"/>
    <property type="project" value="InterPro"/>
</dbReference>
<reference evidence="6 7" key="2">
    <citation type="submission" date="2016-01" db="EMBL/GenBank/DDBJ databases">
        <title>Microcella alkaliphila JAM AC0309 whole genome shotgun sequence.</title>
        <authorList>
            <person name="Kurata A."/>
            <person name="Hirose Y."/>
            <person name="Kishimoto N."/>
            <person name="Kobayashi T."/>
        </authorList>
    </citation>
    <scope>NUCLEOTIDE SEQUENCE [LARGE SCALE GENOMIC DNA]</scope>
    <source>
        <strain evidence="6 7">JAM AC0309</strain>
    </source>
</reference>
<dbReference type="Pfam" id="PF25137">
    <property type="entry name" value="ADH_Fe_C"/>
    <property type="match status" value="1"/>
</dbReference>
<dbReference type="Gene3D" id="3.40.50.1970">
    <property type="match status" value="1"/>
</dbReference>
<evidence type="ECO:0000256" key="2">
    <source>
        <dbReference type="ARBA" id="ARBA00023002"/>
    </source>
</evidence>
<dbReference type="AlphaFoldDB" id="A0A0U5BLC0"/>
<evidence type="ECO:0000259" key="4">
    <source>
        <dbReference type="Pfam" id="PF00465"/>
    </source>
</evidence>
<dbReference type="GO" id="GO:0004022">
    <property type="term" value="F:alcohol dehydrogenase (NAD+) activity"/>
    <property type="evidence" value="ECO:0007669"/>
    <property type="project" value="TreeGrafter"/>
</dbReference>
<evidence type="ECO:0000256" key="1">
    <source>
        <dbReference type="ARBA" id="ARBA00007358"/>
    </source>
</evidence>
<dbReference type="KEGG" id="malk:MalAC0309_0103"/>
<accession>A0A0U5BLC0</accession>
<dbReference type="OrthoDB" id="323926at2"/>
<evidence type="ECO:0000313" key="6">
    <source>
        <dbReference type="EMBL" id="BAU30982.1"/>
    </source>
</evidence>
<dbReference type="FunFam" id="3.40.50.1970:FF:000003">
    <property type="entry name" value="Alcohol dehydrogenase, iron-containing"/>
    <property type="match status" value="1"/>
</dbReference>
<reference evidence="7" key="1">
    <citation type="submission" date="2015-12" db="EMBL/GenBank/DDBJ databases">
        <authorList>
            <person name="Shamseldin A."/>
            <person name="Moawad H."/>
            <person name="Abd El-Rahim W.M."/>
            <person name="Sadowsky M.J."/>
        </authorList>
    </citation>
    <scope>NUCLEOTIDE SEQUENCE [LARGE SCALE GENOMIC DNA]</scope>
    <source>
        <strain evidence="7">JAM AC0309</strain>
    </source>
</reference>